<evidence type="ECO:0000256" key="1">
    <source>
        <dbReference type="SAM" id="Phobius"/>
    </source>
</evidence>
<dbReference type="AlphaFoldDB" id="A0A067PIK6"/>
<evidence type="ECO:0000313" key="2">
    <source>
        <dbReference type="EMBL" id="KDQ53670.1"/>
    </source>
</evidence>
<keyword evidence="1" id="KW-0812">Transmembrane</keyword>
<proteinExistence type="predicted"/>
<reference evidence="3" key="1">
    <citation type="journal article" date="2014" name="Proc. Natl. Acad. Sci. U.S.A.">
        <title>Extensive sampling of basidiomycete genomes demonstrates inadequacy of the white-rot/brown-rot paradigm for wood decay fungi.</title>
        <authorList>
            <person name="Riley R."/>
            <person name="Salamov A.A."/>
            <person name="Brown D.W."/>
            <person name="Nagy L.G."/>
            <person name="Floudas D."/>
            <person name="Held B.W."/>
            <person name="Levasseur A."/>
            <person name="Lombard V."/>
            <person name="Morin E."/>
            <person name="Otillar R."/>
            <person name="Lindquist E.A."/>
            <person name="Sun H."/>
            <person name="LaButti K.M."/>
            <person name="Schmutz J."/>
            <person name="Jabbour D."/>
            <person name="Luo H."/>
            <person name="Baker S.E."/>
            <person name="Pisabarro A.G."/>
            <person name="Walton J.D."/>
            <person name="Blanchette R.A."/>
            <person name="Henrissat B."/>
            <person name="Martin F."/>
            <person name="Cullen D."/>
            <person name="Hibbett D.S."/>
            <person name="Grigoriev I.V."/>
        </authorList>
    </citation>
    <scope>NUCLEOTIDE SEQUENCE [LARGE SCALE GENOMIC DNA]</scope>
    <source>
        <strain evidence="3">MUCL 33604</strain>
    </source>
</reference>
<dbReference type="EMBL" id="KL197732">
    <property type="protein sequence ID" value="KDQ53670.1"/>
    <property type="molecule type" value="Genomic_DNA"/>
</dbReference>
<gene>
    <name evidence="2" type="ORF">JAAARDRAFT_38989</name>
</gene>
<feature type="transmembrane region" description="Helical" evidence="1">
    <location>
        <begin position="60"/>
        <end position="81"/>
    </location>
</feature>
<protein>
    <submittedName>
        <fullName evidence="2">Uncharacterized protein</fullName>
    </submittedName>
</protein>
<organism evidence="2 3">
    <name type="scientific">Jaapia argillacea MUCL 33604</name>
    <dbReference type="NCBI Taxonomy" id="933084"/>
    <lineage>
        <taxon>Eukaryota</taxon>
        <taxon>Fungi</taxon>
        <taxon>Dikarya</taxon>
        <taxon>Basidiomycota</taxon>
        <taxon>Agaricomycotina</taxon>
        <taxon>Agaricomycetes</taxon>
        <taxon>Agaricomycetidae</taxon>
        <taxon>Jaapiales</taxon>
        <taxon>Jaapiaceae</taxon>
        <taxon>Jaapia</taxon>
    </lineage>
</organism>
<keyword evidence="1" id="KW-0472">Membrane</keyword>
<dbReference type="HOGENOM" id="CLU_652209_0_0_1"/>
<dbReference type="InParanoid" id="A0A067PIK6"/>
<name>A0A067PIK6_9AGAM</name>
<accession>A0A067PIK6</accession>
<sequence>MQIRHYHAPESASSPRYMSSLSLIEVPDAPRENGDVKRPRPRRSRSAIHIEKRAGPFSMLLPNLTMMVICILSGHFVVLGIQSAISSTMNTVKQQALASFGNTTATIFGAVTCATSLSCAASAFCGNQTSGLICGRVNPVDPSAPDLAAVAHIIRQRAVATTAALHSVASFSHARHTSLAWKHYREIVKLANTLSAALPDRPILGRETMLIGDKLRTFAAALSHTNQHGGQTMSFFIDEFVHLESRLQELESSWGLRRSWKDIDSLLNRFVVQFTDRVHAFGLVVNATSDHSELVLQSMRVLMATYKREGTEIDRELNQHLPPVRLMLRYLTPGGQQIAADSEMIWAGYRQADSTHEASAILAAELDRLRFSVKQLRGEIKQACDGLASPADELRFLKRAVLGLSAEGMRLLKEFELPWSG</sequence>
<dbReference type="Proteomes" id="UP000027265">
    <property type="component" value="Unassembled WGS sequence"/>
</dbReference>
<evidence type="ECO:0000313" key="3">
    <source>
        <dbReference type="Proteomes" id="UP000027265"/>
    </source>
</evidence>
<keyword evidence="3" id="KW-1185">Reference proteome</keyword>
<keyword evidence="1" id="KW-1133">Transmembrane helix</keyword>